<comment type="caution">
    <text evidence="12">The sequence shown here is derived from an EMBL/GenBank/DDBJ whole genome shotgun (WGS) entry which is preliminary data.</text>
</comment>
<evidence type="ECO:0000313" key="12">
    <source>
        <dbReference type="EMBL" id="MDN3610331.1"/>
    </source>
</evidence>
<evidence type="ECO:0000256" key="3">
    <source>
        <dbReference type="ARBA" id="ARBA00022989"/>
    </source>
</evidence>
<evidence type="ECO:0000313" key="13">
    <source>
        <dbReference type="Proteomes" id="UP001238540"/>
    </source>
</evidence>
<feature type="transmembrane region" description="Helical" evidence="9">
    <location>
        <begin position="272"/>
        <end position="292"/>
    </location>
</feature>
<dbReference type="PANTHER" id="PTHR32089">
    <property type="entry name" value="METHYL-ACCEPTING CHEMOTAXIS PROTEIN MCPB"/>
    <property type="match status" value="1"/>
</dbReference>
<comment type="subcellular location">
    <subcellularLocation>
        <location evidence="1">Membrane</location>
        <topology evidence="1">Multi-pass membrane protein</topology>
    </subcellularLocation>
</comment>
<accession>A0ABT8BT47</accession>
<reference evidence="13" key="1">
    <citation type="journal article" date="2019" name="Int. J. Syst. Evol. Microbiol.">
        <title>The Global Catalogue of Microorganisms (GCM) 10K type strain sequencing project: providing services to taxonomists for standard genome sequencing and annotation.</title>
        <authorList>
            <consortium name="The Broad Institute Genomics Platform"/>
            <consortium name="The Broad Institute Genome Sequencing Center for Infectious Disease"/>
            <person name="Wu L."/>
            <person name="Ma J."/>
        </authorList>
    </citation>
    <scope>NUCLEOTIDE SEQUENCE [LARGE SCALE GENOMIC DNA]</scope>
    <source>
        <strain evidence="13">CECT 7398</strain>
    </source>
</reference>
<keyword evidence="4 9" id="KW-0472">Membrane</keyword>
<dbReference type="PROSITE" id="PS50111">
    <property type="entry name" value="CHEMOTAXIS_TRANSDUC_2"/>
    <property type="match status" value="1"/>
</dbReference>
<feature type="domain" description="Methyl-accepting transducer" evidence="10">
    <location>
        <begin position="354"/>
        <end position="597"/>
    </location>
</feature>
<dbReference type="Gene3D" id="1.10.287.950">
    <property type="entry name" value="Methyl-accepting chemotaxis protein"/>
    <property type="match status" value="1"/>
</dbReference>
<evidence type="ECO:0000259" key="11">
    <source>
        <dbReference type="PROSITE" id="PS50885"/>
    </source>
</evidence>
<evidence type="ECO:0000256" key="6">
    <source>
        <dbReference type="ARBA" id="ARBA00029447"/>
    </source>
</evidence>
<protein>
    <submittedName>
        <fullName evidence="12">Methyl-accepting chemotaxis protein</fullName>
    </submittedName>
</protein>
<dbReference type="PROSITE" id="PS50885">
    <property type="entry name" value="HAMP"/>
    <property type="match status" value="1"/>
</dbReference>
<feature type="transmembrane region" description="Helical" evidence="9">
    <location>
        <begin position="12"/>
        <end position="30"/>
    </location>
</feature>
<dbReference type="Pfam" id="PF00015">
    <property type="entry name" value="MCPsignal"/>
    <property type="match status" value="1"/>
</dbReference>
<feature type="coiled-coil region" evidence="8">
    <location>
        <begin position="586"/>
        <end position="613"/>
    </location>
</feature>
<gene>
    <name evidence="12" type="ORF">QWZ16_11515</name>
</gene>
<dbReference type="InterPro" id="IPR004090">
    <property type="entry name" value="Chemotax_Me-accpt_rcpt"/>
</dbReference>
<evidence type="ECO:0000256" key="7">
    <source>
        <dbReference type="PROSITE-ProRule" id="PRU00284"/>
    </source>
</evidence>
<evidence type="ECO:0000256" key="5">
    <source>
        <dbReference type="ARBA" id="ARBA00023224"/>
    </source>
</evidence>
<evidence type="ECO:0000256" key="4">
    <source>
        <dbReference type="ARBA" id="ARBA00023136"/>
    </source>
</evidence>
<name>A0ABT8BT47_9VIBR</name>
<keyword evidence="3 9" id="KW-1133">Transmembrane helix</keyword>
<evidence type="ECO:0000256" key="8">
    <source>
        <dbReference type="SAM" id="Coils"/>
    </source>
</evidence>
<dbReference type="InterPro" id="IPR004089">
    <property type="entry name" value="MCPsignal_dom"/>
</dbReference>
<dbReference type="Pfam" id="PF00672">
    <property type="entry name" value="HAMP"/>
    <property type="match status" value="1"/>
</dbReference>
<feature type="domain" description="HAMP" evidence="11">
    <location>
        <begin position="295"/>
        <end position="349"/>
    </location>
</feature>
<dbReference type="EMBL" id="JAUFQC010000001">
    <property type="protein sequence ID" value="MDN3610331.1"/>
    <property type="molecule type" value="Genomic_DNA"/>
</dbReference>
<keyword evidence="2 9" id="KW-0812">Transmembrane</keyword>
<dbReference type="RefSeq" id="WP_076584950.1">
    <property type="nucleotide sequence ID" value="NZ_JABEYA020000001.1"/>
</dbReference>
<evidence type="ECO:0000256" key="1">
    <source>
        <dbReference type="ARBA" id="ARBA00004141"/>
    </source>
</evidence>
<dbReference type="CDD" id="cd11386">
    <property type="entry name" value="MCP_signal"/>
    <property type="match status" value="1"/>
</dbReference>
<dbReference type="SMART" id="SM00304">
    <property type="entry name" value="HAMP"/>
    <property type="match status" value="1"/>
</dbReference>
<keyword evidence="13" id="KW-1185">Reference proteome</keyword>
<proteinExistence type="inferred from homology"/>
<keyword evidence="8" id="KW-0175">Coiled coil</keyword>
<evidence type="ECO:0000259" key="10">
    <source>
        <dbReference type="PROSITE" id="PS50111"/>
    </source>
</evidence>
<comment type="similarity">
    <text evidence="6">Belongs to the methyl-accepting chemotaxis (MCP) protein family.</text>
</comment>
<evidence type="ECO:0000256" key="9">
    <source>
        <dbReference type="SAM" id="Phobius"/>
    </source>
</evidence>
<evidence type="ECO:0000256" key="2">
    <source>
        <dbReference type="ARBA" id="ARBA00022692"/>
    </source>
</evidence>
<dbReference type="SUPFAM" id="SSF58104">
    <property type="entry name" value="Methyl-accepting chemotaxis protein (MCP) signaling domain"/>
    <property type="match status" value="1"/>
</dbReference>
<dbReference type="InterPro" id="IPR003660">
    <property type="entry name" value="HAMP_dom"/>
</dbReference>
<keyword evidence="5 7" id="KW-0807">Transducer</keyword>
<dbReference type="PANTHER" id="PTHR32089:SF119">
    <property type="entry name" value="METHYL-ACCEPTING CHEMOTAXIS PROTEIN CTPL"/>
    <property type="match status" value="1"/>
</dbReference>
<sequence length="626" mass="67922">MDILALSRKQKVTAFLVILTVGFVSLAVFTSSRLAHMSNQYHSSADISAGAISIYQTQSKILTVSSELDNLMGAQVGQIEQDIAQIVVDVNKDVSFLTLVNMGGEANKLSQSIGEFEAAVNPWLTLKQELGFNIDEGQLGQLKTLANVIEQKIAETGMVSLNSDFQAMVKSQQNYLLQPNQENLKLFNRAMGTFENMSNVYAMLDLYEKEIDQFKATFVRVSELSKKLNAVEQQLITSKSQLTRLIATVTTELDRISTQYQRSAEQSSEQTLWSILAACIVLAVFTIAIFILQSRSLSRSLSNTREILGNVSSGNLSKRMRLTNNPNDEFNQLAESINESCQSLGKLVSGVQENSQALSGNAADLNQGLDLLSHNQSEVLGQTQLLASATEDVSLTSQEVSNSLESVAEISRSSTESAEKGSQVIGAAIGSLEDVASILTSAAGHIQQLEQASTKVDSVMDIINGIAEQTNLLALNAAIEAARAGEQGRGFAVVADEVRNLAVRTVDAVAEISDTIETMKKESAEVIQYIGQSETSMKAGQERGHEAMRALHTITEKTDEAAQKTDAIFTSIKELASTSQSMANNMTQMSSAMKELEHNSEQLRSVSQLVEQRAGSLSSDCQRFTI</sequence>
<organism evidence="12 13">
    <name type="scientific">Vibrio ostreicida</name>
    <dbReference type="NCBI Taxonomy" id="526588"/>
    <lineage>
        <taxon>Bacteria</taxon>
        <taxon>Pseudomonadati</taxon>
        <taxon>Pseudomonadota</taxon>
        <taxon>Gammaproteobacteria</taxon>
        <taxon>Vibrionales</taxon>
        <taxon>Vibrionaceae</taxon>
        <taxon>Vibrio</taxon>
    </lineage>
</organism>
<dbReference type="Proteomes" id="UP001238540">
    <property type="component" value="Unassembled WGS sequence"/>
</dbReference>
<dbReference type="PRINTS" id="PR00260">
    <property type="entry name" value="CHEMTRNSDUCR"/>
</dbReference>
<dbReference type="SMART" id="SM00283">
    <property type="entry name" value="MA"/>
    <property type="match status" value="1"/>
</dbReference>